<dbReference type="Proteomes" id="UP001157114">
    <property type="component" value="Unassembled WGS sequence"/>
</dbReference>
<evidence type="ECO:0000256" key="1">
    <source>
        <dbReference type="ARBA" id="ARBA00022723"/>
    </source>
</evidence>
<evidence type="ECO:0000313" key="8">
    <source>
        <dbReference type="Proteomes" id="UP001157114"/>
    </source>
</evidence>
<keyword evidence="1 5" id="KW-0479">Metal-binding</keyword>
<evidence type="ECO:0000256" key="4">
    <source>
        <dbReference type="ARBA" id="ARBA00023027"/>
    </source>
</evidence>
<keyword evidence="4" id="KW-0520">NAD</keyword>
<keyword evidence="8" id="KW-1185">Reference proteome</keyword>
<proteinExistence type="inferred from homology"/>
<dbReference type="InterPro" id="IPR013149">
    <property type="entry name" value="ADH-like_C"/>
</dbReference>
<dbReference type="InterPro" id="IPR013154">
    <property type="entry name" value="ADH-like_N"/>
</dbReference>
<dbReference type="Gene3D" id="3.90.180.10">
    <property type="entry name" value="Medium-chain alcohol dehydrogenases, catalytic domain"/>
    <property type="match status" value="1"/>
</dbReference>
<dbReference type="SMART" id="SM00829">
    <property type="entry name" value="PKS_ER"/>
    <property type="match status" value="1"/>
</dbReference>
<gene>
    <name evidence="7" type="ORF">MU1_41250</name>
</gene>
<dbReference type="InterPro" id="IPR036291">
    <property type="entry name" value="NAD(P)-bd_dom_sf"/>
</dbReference>
<dbReference type="PANTHER" id="PTHR43880:SF12">
    <property type="entry name" value="ALCOHOL DEHYDROGENASE CLASS-3"/>
    <property type="match status" value="1"/>
</dbReference>
<evidence type="ECO:0000313" key="7">
    <source>
        <dbReference type="EMBL" id="GLX69779.1"/>
    </source>
</evidence>
<name>A0ABQ6GFU8_9BACL</name>
<sequence length="361" mass="38365">MKITAALTKEIGSPFELEEIELAAPKASEVLIKIVASGVCHTDATVRDTGMTPFPAVLGHEGSGIVEAVGDNVHHFAKGDHVVMSFASCGECKNCKEGHPAYCYQFMPLNMGGKMEDGTSPLHHHGAEISNFFGQSSFGTFAIVHERNLVKVDQEVELALLGPLGCGIQTGAGSVLNVLKPAFGSSIAVFGAGGVGLSAVMAAKIAGCEKIIVVDVHEQRLKLARELGATHVINGKEANAQEELMKITGVGVNYVVETTGVGPVVLQAIRSLAQMGEMVSLAAMANIEVPFMEITGFGRKIMGVTEGDSVPHTFIPKLISYYKNGQFPFDKLVKYFEFDQINDAFAASKSGEVIKPILKMN</sequence>
<dbReference type="InterPro" id="IPR002328">
    <property type="entry name" value="ADH_Zn_CS"/>
</dbReference>
<evidence type="ECO:0000259" key="6">
    <source>
        <dbReference type="SMART" id="SM00829"/>
    </source>
</evidence>
<feature type="domain" description="Enoyl reductase (ER)" evidence="6">
    <location>
        <begin position="12"/>
        <end position="358"/>
    </location>
</feature>
<protein>
    <submittedName>
        <fullName evidence="7">Alcohol dehydrogenase</fullName>
    </submittedName>
</protein>
<comment type="caution">
    <text evidence="7">The sequence shown here is derived from an EMBL/GenBank/DDBJ whole genome shotgun (WGS) entry which is preliminary data.</text>
</comment>
<keyword evidence="2 5" id="KW-0862">Zinc</keyword>
<dbReference type="CDD" id="cd08278">
    <property type="entry name" value="benzyl_alcohol_DH"/>
    <property type="match status" value="1"/>
</dbReference>
<evidence type="ECO:0000256" key="2">
    <source>
        <dbReference type="ARBA" id="ARBA00022833"/>
    </source>
</evidence>
<dbReference type="SUPFAM" id="SSF51735">
    <property type="entry name" value="NAD(P)-binding Rossmann-fold domains"/>
    <property type="match status" value="1"/>
</dbReference>
<dbReference type="SUPFAM" id="SSF50129">
    <property type="entry name" value="GroES-like"/>
    <property type="match status" value="1"/>
</dbReference>
<comment type="cofactor">
    <cofactor evidence="5">
        <name>Zn(2+)</name>
        <dbReference type="ChEBI" id="CHEBI:29105"/>
    </cofactor>
</comment>
<accession>A0ABQ6GFU8</accession>
<dbReference type="Pfam" id="PF00107">
    <property type="entry name" value="ADH_zinc_N"/>
    <property type="match status" value="1"/>
</dbReference>
<comment type="similarity">
    <text evidence="5">Belongs to the zinc-containing alcohol dehydrogenase family.</text>
</comment>
<dbReference type="InterPro" id="IPR011032">
    <property type="entry name" value="GroES-like_sf"/>
</dbReference>
<evidence type="ECO:0000256" key="3">
    <source>
        <dbReference type="ARBA" id="ARBA00023002"/>
    </source>
</evidence>
<dbReference type="Gene3D" id="3.40.50.720">
    <property type="entry name" value="NAD(P)-binding Rossmann-like Domain"/>
    <property type="match status" value="1"/>
</dbReference>
<reference evidence="7 8" key="1">
    <citation type="submission" date="2023-03" db="EMBL/GenBank/DDBJ databases">
        <title>Draft genome sequence of the bacteria which degrade cell wall of Tricholomamatutake.</title>
        <authorList>
            <person name="Konishi Y."/>
            <person name="Fukuta Y."/>
            <person name="Shirasaka N."/>
        </authorList>
    </citation>
    <scope>NUCLEOTIDE SEQUENCE [LARGE SCALE GENOMIC DNA]</scope>
    <source>
        <strain evidence="8">mu1</strain>
    </source>
</reference>
<dbReference type="RefSeq" id="WP_284240559.1">
    <property type="nucleotide sequence ID" value="NZ_BSSQ01000016.1"/>
</dbReference>
<keyword evidence="3" id="KW-0560">Oxidoreductase</keyword>
<dbReference type="EMBL" id="BSSQ01000016">
    <property type="protein sequence ID" value="GLX69779.1"/>
    <property type="molecule type" value="Genomic_DNA"/>
</dbReference>
<dbReference type="PANTHER" id="PTHR43880">
    <property type="entry name" value="ALCOHOL DEHYDROGENASE"/>
    <property type="match status" value="1"/>
</dbReference>
<dbReference type="InterPro" id="IPR020843">
    <property type="entry name" value="ER"/>
</dbReference>
<dbReference type="Pfam" id="PF08240">
    <property type="entry name" value="ADH_N"/>
    <property type="match status" value="1"/>
</dbReference>
<evidence type="ECO:0000256" key="5">
    <source>
        <dbReference type="RuleBase" id="RU361277"/>
    </source>
</evidence>
<dbReference type="PROSITE" id="PS00059">
    <property type="entry name" value="ADH_ZINC"/>
    <property type="match status" value="1"/>
</dbReference>
<organism evidence="7 8">
    <name type="scientific">Paenibacillus glycanilyticus</name>
    <dbReference type="NCBI Taxonomy" id="126569"/>
    <lineage>
        <taxon>Bacteria</taxon>
        <taxon>Bacillati</taxon>
        <taxon>Bacillota</taxon>
        <taxon>Bacilli</taxon>
        <taxon>Bacillales</taxon>
        <taxon>Paenibacillaceae</taxon>
        <taxon>Paenibacillus</taxon>
    </lineage>
</organism>